<feature type="non-terminal residue" evidence="1">
    <location>
        <position position="69"/>
    </location>
</feature>
<dbReference type="EMBL" id="WHOR01000153">
    <property type="protein sequence ID" value="NUB21205.1"/>
    <property type="molecule type" value="Genomic_DNA"/>
</dbReference>
<proteinExistence type="predicted"/>
<dbReference type="Proteomes" id="UP000639419">
    <property type="component" value="Unassembled WGS sequence"/>
</dbReference>
<reference evidence="1 2" key="1">
    <citation type="submission" date="2019-10" db="EMBL/GenBank/DDBJ databases">
        <title>Genome sequence of Azospirillum formosense CC-Nfb-7.</title>
        <authorList>
            <person name="Ambrosini A."/>
            <person name="Sant'Anna F.H."/>
            <person name="Cassan F.D."/>
            <person name="Souza E.M."/>
            <person name="Passaglia L.M.P."/>
        </authorList>
    </citation>
    <scope>NUCLEOTIDE SEQUENCE [LARGE SCALE GENOMIC DNA]</scope>
    <source>
        <strain evidence="1 2">CC-NFb-7</strain>
    </source>
</reference>
<accession>A0ABX2KYQ5</accession>
<organism evidence="1 2">
    <name type="scientific">Azospirillum formosense</name>
    <dbReference type="NCBI Taxonomy" id="861533"/>
    <lineage>
        <taxon>Bacteria</taxon>
        <taxon>Pseudomonadati</taxon>
        <taxon>Pseudomonadota</taxon>
        <taxon>Alphaproteobacteria</taxon>
        <taxon>Rhodospirillales</taxon>
        <taxon>Azospirillaceae</taxon>
        <taxon>Azospirillum</taxon>
    </lineage>
</organism>
<evidence type="ECO:0000313" key="1">
    <source>
        <dbReference type="EMBL" id="NUB21205.1"/>
    </source>
</evidence>
<evidence type="ECO:0000313" key="2">
    <source>
        <dbReference type="Proteomes" id="UP000639419"/>
    </source>
</evidence>
<evidence type="ECO:0008006" key="3">
    <source>
        <dbReference type="Google" id="ProtNLM"/>
    </source>
</evidence>
<comment type="caution">
    <text evidence="1">The sequence shown here is derived from an EMBL/GenBank/DDBJ whole genome shotgun (WGS) entry which is preliminary data.</text>
</comment>
<gene>
    <name evidence="1" type="ORF">GBZ26_18640</name>
</gene>
<name>A0ABX2KYQ5_9PROT</name>
<sequence>MVAHAPLNAAALPAHAVPAYAVEVRGLTKTYQASGKAGPKQALKGIDLAIPRGAVFGLRPLYHSDAADD</sequence>
<keyword evidence="2" id="KW-1185">Reference proteome</keyword>
<protein>
    <recommendedName>
        <fullName evidence="3">ABC transporter ATP-binding protein</fullName>
    </recommendedName>
</protein>